<dbReference type="NCBIfam" id="TIGR01467">
    <property type="entry name" value="cobI_cbiL"/>
    <property type="match status" value="1"/>
</dbReference>
<dbReference type="EC" id="2.1.1.130" evidence="9"/>
<proteinExistence type="inferred from homology"/>
<dbReference type="Gene3D" id="3.40.1010.10">
    <property type="entry name" value="Cobalt-precorrin-4 Transmethylase, Domain 1"/>
    <property type="match status" value="1"/>
</dbReference>
<dbReference type="InterPro" id="IPR012382">
    <property type="entry name" value="CobI/CbiL"/>
</dbReference>
<comment type="similarity">
    <text evidence="2 7">Belongs to the precorrin methyltransferase family.</text>
</comment>
<dbReference type="CDD" id="cd11645">
    <property type="entry name" value="Precorrin_2_C20_MT"/>
    <property type="match status" value="1"/>
</dbReference>
<dbReference type="InterPro" id="IPR014776">
    <property type="entry name" value="4pyrrole_Mease_sub2"/>
</dbReference>
<keyword evidence="3" id="KW-0169">Cobalamin biosynthesis</keyword>
<evidence type="ECO:0000256" key="1">
    <source>
        <dbReference type="ARBA" id="ARBA00004953"/>
    </source>
</evidence>
<evidence type="ECO:0000259" key="8">
    <source>
        <dbReference type="Pfam" id="PF00590"/>
    </source>
</evidence>
<dbReference type="InterPro" id="IPR000878">
    <property type="entry name" value="4pyrrol_Mease"/>
</dbReference>
<keyword evidence="5 9" id="KW-0808">Transferase</keyword>
<dbReference type="PIRSF" id="PIRSF036427">
    <property type="entry name" value="Precrrn-2_mtase"/>
    <property type="match status" value="1"/>
</dbReference>
<comment type="pathway">
    <text evidence="1">Cofactor biosynthesis; adenosylcobalamin biosynthesis.</text>
</comment>
<dbReference type="Pfam" id="PF00590">
    <property type="entry name" value="TP_methylase"/>
    <property type="match status" value="1"/>
</dbReference>
<gene>
    <name evidence="9" type="primary">cobI</name>
    <name evidence="9" type="ORF">ACFQ2S_01615</name>
</gene>
<dbReference type="Proteomes" id="UP001597108">
    <property type="component" value="Unassembled WGS sequence"/>
</dbReference>
<evidence type="ECO:0000256" key="4">
    <source>
        <dbReference type="ARBA" id="ARBA00022603"/>
    </source>
</evidence>
<dbReference type="InterPro" id="IPR035996">
    <property type="entry name" value="4pyrrol_Methylase_sf"/>
</dbReference>
<keyword evidence="4 9" id="KW-0489">Methyltransferase</keyword>
<accession>A0ABW3IK17</accession>
<feature type="domain" description="Tetrapyrrole methylase" evidence="8">
    <location>
        <begin position="4"/>
        <end position="209"/>
    </location>
</feature>
<organism evidence="9 10">
    <name type="scientific">Tropicimonas aquimaris</name>
    <dbReference type="NCBI Taxonomy" id="914152"/>
    <lineage>
        <taxon>Bacteria</taxon>
        <taxon>Pseudomonadati</taxon>
        <taxon>Pseudomonadota</taxon>
        <taxon>Alphaproteobacteria</taxon>
        <taxon>Rhodobacterales</taxon>
        <taxon>Roseobacteraceae</taxon>
        <taxon>Tropicimonas</taxon>
    </lineage>
</organism>
<comment type="caution">
    <text evidence="9">The sequence shown here is derived from an EMBL/GenBank/DDBJ whole genome shotgun (WGS) entry which is preliminary data.</text>
</comment>
<evidence type="ECO:0000256" key="7">
    <source>
        <dbReference type="PIRNR" id="PIRNR036427"/>
    </source>
</evidence>
<reference evidence="10" key="1">
    <citation type="journal article" date="2019" name="Int. J. Syst. Evol. Microbiol.">
        <title>The Global Catalogue of Microorganisms (GCM) 10K type strain sequencing project: providing services to taxonomists for standard genome sequencing and annotation.</title>
        <authorList>
            <consortium name="The Broad Institute Genomics Platform"/>
            <consortium name="The Broad Institute Genome Sequencing Center for Infectious Disease"/>
            <person name="Wu L."/>
            <person name="Ma J."/>
        </authorList>
    </citation>
    <scope>NUCLEOTIDE SEQUENCE [LARGE SCALE GENOMIC DNA]</scope>
    <source>
        <strain evidence="10">CCUG 60524</strain>
    </source>
</reference>
<sequence length="232" mass="24917">MTGTLYGLGLGPGDPELLTLKAHRLISGAQVIAYPTPDTGESFARSIAAAFIPDTAREIPIVIPMRSERFPAQEVYDSAAEEIAAALEQGQDVVVLCEGDPFLYGSFMYLYARLAERFPTEVVPGVSSLGAVTAAAGRPLIARDEVLTVLPATLPEAELEAQVRKSNAVAIMKIGRHLTKVRDLLEGLGLAERAVFVSHASLPEQNVRPLREAPETAPYFSMIILPGRDAHV</sequence>
<dbReference type="GO" id="GO:0030788">
    <property type="term" value="F:precorrin-2 C20-methyltransferase activity"/>
    <property type="evidence" value="ECO:0007669"/>
    <property type="project" value="UniProtKB-EC"/>
</dbReference>
<dbReference type="InterPro" id="IPR003043">
    <property type="entry name" value="Uropor_MeTrfase_CS"/>
</dbReference>
<dbReference type="Gene3D" id="3.30.950.10">
    <property type="entry name" value="Methyltransferase, Cobalt-precorrin-4 Transmethylase, Domain 2"/>
    <property type="match status" value="1"/>
</dbReference>
<evidence type="ECO:0000313" key="9">
    <source>
        <dbReference type="EMBL" id="MFD0978336.1"/>
    </source>
</evidence>
<keyword evidence="10" id="KW-1185">Reference proteome</keyword>
<keyword evidence="6" id="KW-0949">S-adenosyl-L-methionine</keyword>
<dbReference type="SUPFAM" id="SSF53790">
    <property type="entry name" value="Tetrapyrrole methylase"/>
    <property type="match status" value="1"/>
</dbReference>
<dbReference type="PANTHER" id="PTHR43467">
    <property type="entry name" value="COBALT-PRECORRIN-2 C(20)-METHYLTRANSFERASE"/>
    <property type="match status" value="1"/>
</dbReference>
<evidence type="ECO:0000313" key="10">
    <source>
        <dbReference type="Proteomes" id="UP001597108"/>
    </source>
</evidence>
<dbReference type="PROSITE" id="PS00839">
    <property type="entry name" value="SUMT_1"/>
    <property type="match status" value="1"/>
</dbReference>
<name>A0ABW3IK17_9RHOB</name>
<evidence type="ECO:0000256" key="5">
    <source>
        <dbReference type="ARBA" id="ARBA00022679"/>
    </source>
</evidence>
<evidence type="ECO:0000256" key="2">
    <source>
        <dbReference type="ARBA" id="ARBA00005879"/>
    </source>
</evidence>
<dbReference type="PANTHER" id="PTHR43467:SF2">
    <property type="entry name" value="COBALT-PRECORRIN-2 C(20)-METHYLTRANSFERASE"/>
    <property type="match status" value="1"/>
</dbReference>
<evidence type="ECO:0000256" key="3">
    <source>
        <dbReference type="ARBA" id="ARBA00022573"/>
    </source>
</evidence>
<dbReference type="InterPro" id="IPR006364">
    <property type="entry name" value="CobI/CbiL/CobIJ_dom"/>
</dbReference>
<dbReference type="InterPro" id="IPR014777">
    <property type="entry name" value="4pyrrole_Mease_sub1"/>
</dbReference>
<protein>
    <submittedName>
        <fullName evidence="9">Precorrin-2 C(20)-methyltransferase</fullName>
        <ecNumber evidence="9">2.1.1.130</ecNumber>
    </submittedName>
</protein>
<evidence type="ECO:0000256" key="6">
    <source>
        <dbReference type="ARBA" id="ARBA00022691"/>
    </source>
</evidence>
<dbReference type="RefSeq" id="WP_386072154.1">
    <property type="nucleotide sequence ID" value="NZ_JBHTJT010000005.1"/>
</dbReference>
<dbReference type="GO" id="GO:0032259">
    <property type="term" value="P:methylation"/>
    <property type="evidence" value="ECO:0007669"/>
    <property type="project" value="UniProtKB-KW"/>
</dbReference>
<dbReference type="EMBL" id="JBHTJT010000005">
    <property type="protein sequence ID" value="MFD0978336.1"/>
    <property type="molecule type" value="Genomic_DNA"/>
</dbReference>